<evidence type="ECO:0000256" key="13">
    <source>
        <dbReference type="RuleBase" id="RU003357"/>
    </source>
</evidence>
<evidence type="ECO:0000256" key="14">
    <source>
        <dbReference type="SAM" id="SignalP"/>
    </source>
</evidence>
<dbReference type="Pfam" id="PF07715">
    <property type="entry name" value="Plug"/>
    <property type="match status" value="1"/>
</dbReference>
<keyword evidence="6 14" id="KW-0732">Signal</keyword>
<dbReference type="InterPro" id="IPR037066">
    <property type="entry name" value="Plug_dom_sf"/>
</dbReference>
<evidence type="ECO:0000259" key="15">
    <source>
        <dbReference type="Pfam" id="PF00593"/>
    </source>
</evidence>
<feature type="chain" id="PRO_5031148126" evidence="14">
    <location>
        <begin position="23"/>
        <end position="693"/>
    </location>
</feature>
<evidence type="ECO:0000256" key="2">
    <source>
        <dbReference type="ARBA" id="ARBA00022448"/>
    </source>
</evidence>
<proteinExistence type="inferred from homology"/>
<evidence type="ECO:0000256" key="5">
    <source>
        <dbReference type="ARBA" id="ARBA00022692"/>
    </source>
</evidence>
<feature type="signal peptide" evidence="14">
    <location>
        <begin position="1"/>
        <end position="22"/>
    </location>
</feature>
<dbReference type="EMBL" id="JACBJI010000003">
    <property type="protein sequence ID" value="NYA70804.1"/>
    <property type="molecule type" value="Genomic_DNA"/>
</dbReference>
<evidence type="ECO:0000256" key="6">
    <source>
        <dbReference type="ARBA" id="ARBA00022729"/>
    </source>
</evidence>
<dbReference type="InterPro" id="IPR012910">
    <property type="entry name" value="Plug_dom"/>
</dbReference>
<evidence type="ECO:0000313" key="17">
    <source>
        <dbReference type="EMBL" id="NYA70804.1"/>
    </source>
</evidence>
<comment type="caution">
    <text evidence="17">The sequence shown here is derived from an EMBL/GenBank/DDBJ whole genome shotgun (WGS) entry which is preliminary data.</text>
</comment>
<gene>
    <name evidence="17" type="ORF">HZF10_07740</name>
</gene>
<dbReference type="Pfam" id="PF00593">
    <property type="entry name" value="TonB_dep_Rec_b-barrel"/>
    <property type="match status" value="1"/>
</dbReference>
<dbReference type="PANTHER" id="PTHR32552:SF68">
    <property type="entry name" value="FERRICHROME OUTER MEMBRANE TRANSPORTER_PHAGE RECEPTOR"/>
    <property type="match status" value="1"/>
</dbReference>
<evidence type="ECO:0000256" key="9">
    <source>
        <dbReference type="ARBA" id="ARBA00023077"/>
    </source>
</evidence>
<keyword evidence="8" id="KW-0406">Ion transport</keyword>
<keyword evidence="10 12" id="KW-0472">Membrane</keyword>
<dbReference type="CDD" id="cd01347">
    <property type="entry name" value="ligand_gated_channel"/>
    <property type="match status" value="1"/>
</dbReference>
<evidence type="ECO:0000256" key="11">
    <source>
        <dbReference type="ARBA" id="ARBA00023237"/>
    </source>
</evidence>
<comment type="subcellular location">
    <subcellularLocation>
        <location evidence="1 12">Cell outer membrane</location>
        <topology evidence="1 12">Multi-pass membrane protein</topology>
    </subcellularLocation>
</comment>
<dbReference type="GO" id="GO:0015344">
    <property type="term" value="F:siderophore uptake transmembrane transporter activity"/>
    <property type="evidence" value="ECO:0007669"/>
    <property type="project" value="TreeGrafter"/>
</dbReference>
<evidence type="ECO:0000313" key="18">
    <source>
        <dbReference type="Proteomes" id="UP000535020"/>
    </source>
</evidence>
<dbReference type="Gene3D" id="2.40.170.20">
    <property type="entry name" value="TonB-dependent receptor, beta-barrel domain"/>
    <property type="match status" value="1"/>
</dbReference>
<keyword evidence="18" id="KW-1185">Reference proteome</keyword>
<evidence type="ECO:0000256" key="8">
    <source>
        <dbReference type="ARBA" id="ARBA00023065"/>
    </source>
</evidence>
<dbReference type="Gene3D" id="2.170.130.10">
    <property type="entry name" value="TonB-dependent receptor, plug domain"/>
    <property type="match status" value="1"/>
</dbReference>
<sequence>MILSFLKKYAPLLLLAHFSVFAQIDSTSVHLQEVTISKFHVSDSLLNAPAAIGTISAADLKRNNNTEIATSLNRISGVLMQSGSLNTNRISIRGIGARTPFGTNKIRAFYGNIPLTSGDSETTIEDIDVENIRSVEIIKGPLSSVYGSGLGGAILIQPKTRSTDGHSGRVSSTAGSFGLLKNTATYGFDSQNGSLNLSYHRLESDGWRKNSKYRREGVTLAGELFRGEKSKLTYFGNYTYMKAYIPSSIDKNTFEHDPQSAAATWLASKGFEQYDSWMAGLSYETKIVGSLSNATSVFYNHKKSDEPRPFDILRQNTTGYGARTQFNGRIISDKITYLFGAEWFKDGFEGRNLENLYQQNNGNGSLAGVQIAGNDQDRTIWNAFAQLRLKPSERFEIQGGLNFNKTEFDLDTTFPIDEKRSESYAYDGIWAPQLSVLFHPSGFVDKTLYVSASRGFSMPAVEETLNPDGSVNPNIKPENGYNFEFGGKFFFSKRKLYVEFAVYTMEIRDLLVAQRIGDDQYVGVNAGKTSHRGIEISGQYDWRFTKGWSLQPFVSASVGRYKFEEFVNNDVDYSDNDLTGVPKNTANGGLLLTWEKGLYWSIDFRYVDKIPMNDANTVYNDSYRLWNSKIGYRLQLSQNMSFEAYAGINNIFDEKYASMILPNATTPPNGSPRYYYPGLPVNYFGGFSLNCNL</sequence>
<dbReference type="SUPFAM" id="SSF56935">
    <property type="entry name" value="Porins"/>
    <property type="match status" value="1"/>
</dbReference>
<keyword evidence="3 12" id="KW-1134">Transmembrane beta strand</keyword>
<dbReference type="InterPro" id="IPR039426">
    <property type="entry name" value="TonB-dep_rcpt-like"/>
</dbReference>
<dbReference type="Proteomes" id="UP000535020">
    <property type="component" value="Unassembled WGS sequence"/>
</dbReference>
<keyword evidence="9 13" id="KW-0798">TonB box</keyword>
<name>A0A7Y9C5U7_9FLAO</name>
<comment type="similarity">
    <text evidence="12 13">Belongs to the TonB-dependent receptor family.</text>
</comment>
<evidence type="ECO:0000259" key="16">
    <source>
        <dbReference type="Pfam" id="PF07715"/>
    </source>
</evidence>
<evidence type="ECO:0000256" key="12">
    <source>
        <dbReference type="PROSITE-ProRule" id="PRU01360"/>
    </source>
</evidence>
<accession>A0A7Y9C5U7</accession>
<feature type="domain" description="TonB-dependent receptor plug" evidence="16">
    <location>
        <begin position="46"/>
        <end position="152"/>
    </location>
</feature>
<dbReference type="RefSeq" id="WP_176005628.1">
    <property type="nucleotide sequence ID" value="NZ_JABWMI010000010.1"/>
</dbReference>
<feature type="domain" description="TonB-dependent receptor-like beta-barrel" evidence="15">
    <location>
        <begin position="238"/>
        <end position="651"/>
    </location>
</feature>
<dbReference type="InterPro" id="IPR000531">
    <property type="entry name" value="Beta-barrel_TonB"/>
</dbReference>
<protein>
    <submittedName>
        <fullName evidence="17">TonB-dependent receptor</fullName>
    </submittedName>
</protein>
<evidence type="ECO:0000256" key="4">
    <source>
        <dbReference type="ARBA" id="ARBA00022496"/>
    </source>
</evidence>
<organism evidence="17 18">
    <name type="scientific">Flavobacterium agri</name>
    <dbReference type="NCBI Taxonomy" id="2743471"/>
    <lineage>
        <taxon>Bacteria</taxon>
        <taxon>Pseudomonadati</taxon>
        <taxon>Bacteroidota</taxon>
        <taxon>Flavobacteriia</taxon>
        <taxon>Flavobacteriales</taxon>
        <taxon>Flavobacteriaceae</taxon>
        <taxon>Flavobacterium</taxon>
    </lineage>
</organism>
<evidence type="ECO:0000256" key="10">
    <source>
        <dbReference type="ARBA" id="ARBA00023136"/>
    </source>
</evidence>
<keyword evidence="5 12" id="KW-0812">Transmembrane</keyword>
<dbReference type="PANTHER" id="PTHR32552">
    <property type="entry name" value="FERRICHROME IRON RECEPTOR-RELATED"/>
    <property type="match status" value="1"/>
</dbReference>
<keyword evidence="11 12" id="KW-0998">Cell outer membrane</keyword>
<dbReference type="InterPro" id="IPR036942">
    <property type="entry name" value="Beta-barrel_TonB_sf"/>
</dbReference>
<keyword evidence="2 12" id="KW-0813">Transport</keyword>
<keyword evidence="4" id="KW-0410">Iron transport</keyword>
<evidence type="ECO:0000256" key="1">
    <source>
        <dbReference type="ARBA" id="ARBA00004571"/>
    </source>
</evidence>
<dbReference type="PROSITE" id="PS52016">
    <property type="entry name" value="TONB_DEPENDENT_REC_3"/>
    <property type="match status" value="1"/>
</dbReference>
<dbReference type="GO" id="GO:0009279">
    <property type="term" value="C:cell outer membrane"/>
    <property type="evidence" value="ECO:0007669"/>
    <property type="project" value="UniProtKB-SubCell"/>
</dbReference>
<keyword evidence="7" id="KW-0408">Iron</keyword>
<reference evidence="17 18" key="1">
    <citation type="submission" date="2020-07" db="EMBL/GenBank/DDBJ databases">
        <authorList>
            <person name="Sun Q."/>
        </authorList>
    </citation>
    <scope>NUCLEOTIDE SEQUENCE [LARGE SCALE GENOMIC DNA]</scope>
    <source>
        <strain evidence="17 18">MAH-1</strain>
    </source>
</reference>
<evidence type="ECO:0000256" key="7">
    <source>
        <dbReference type="ARBA" id="ARBA00023004"/>
    </source>
</evidence>
<keyword evidence="17" id="KW-0675">Receptor</keyword>
<dbReference type="AlphaFoldDB" id="A0A7Y9C5U7"/>
<evidence type="ECO:0000256" key="3">
    <source>
        <dbReference type="ARBA" id="ARBA00022452"/>
    </source>
</evidence>